<keyword evidence="16" id="KW-1185">Reference proteome</keyword>
<name>R7V906_CAPTE</name>
<dbReference type="PANTHER" id="PTHR14196">
    <property type="entry name" value="ODD-SKIPPED - RELATED"/>
    <property type="match status" value="1"/>
</dbReference>
<reference evidence="14 16" key="2">
    <citation type="journal article" date="2013" name="Nature">
        <title>Insights into bilaterian evolution from three spiralian genomes.</title>
        <authorList>
            <person name="Simakov O."/>
            <person name="Marletaz F."/>
            <person name="Cho S.J."/>
            <person name="Edsinger-Gonzales E."/>
            <person name="Havlak P."/>
            <person name="Hellsten U."/>
            <person name="Kuo D.H."/>
            <person name="Larsson T."/>
            <person name="Lv J."/>
            <person name="Arendt D."/>
            <person name="Savage R."/>
            <person name="Osoegawa K."/>
            <person name="de Jong P."/>
            <person name="Grimwood J."/>
            <person name="Chapman J.A."/>
            <person name="Shapiro H."/>
            <person name="Aerts A."/>
            <person name="Otillar R.P."/>
            <person name="Terry A.Y."/>
            <person name="Boore J.L."/>
            <person name="Grigoriev I.V."/>
            <person name="Lindberg D.R."/>
            <person name="Seaver E.C."/>
            <person name="Weisblat D.A."/>
            <person name="Putnam N.H."/>
            <person name="Rokhsar D.S."/>
        </authorList>
    </citation>
    <scope>NUCLEOTIDE SEQUENCE</scope>
    <source>
        <strain evidence="14 16">I ESC-2004</strain>
    </source>
</reference>
<sequence>MCPPPGFALHLPHGHPVTSTPLDLSLHVQGRTKTMQDCFRRSRLRDQRSKSDKGTELAPTKPKFDFAHLADAILREQKEAKESEPDKIGNHPLPHQPPNTHPLPHPHPPAHPRKDPSFNSPIHANLSRWSHSFFPIRKSLEERFKGRRSRSRKQFICRFCGRHFTKSYNLLIHERTHTDERPYPCDVCGKRFRRQDHLRDHRYIHSKEKPFKCEDCGKGFCQSRTLAVHRSVHAQHSTFACPTCGKSFNQRTSLRTHMLTHAEVRTYPCGVCCAVFRRATDLQKHHLVHLRDVDRGRRDGVRCHDGQTASPSRPQTSNENCAMDIKTEDFIDVE</sequence>
<keyword evidence="4" id="KW-0677">Repeat</keyword>
<feature type="region of interest" description="Disordered" evidence="12">
    <location>
        <begin position="300"/>
        <end position="319"/>
    </location>
</feature>
<dbReference type="HOGENOM" id="CLU_832208_0_0_1"/>
<dbReference type="AlphaFoldDB" id="R7V906"/>
<dbReference type="Gene3D" id="3.30.160.60">
    <property type="entry name" value="Classic Zinc Finger"/>
    <property type="match status" value="4"/>
</dbReference>
<reference evidence="16" key="1">
    <citation type="submission" date="2012-12" db="EMBL/GenBank/DDBJ databases">
        <authorList>
            <person name="Hellsten U."/>
            <person name="Grimwood J."/>
            <person name="Chapman J.A."/>
            <person name="Shapiro H."/>
            <person name="Aerts A."/>
            <person name="Otillar R.P."/>
            <person name="Terry A.Y."/>
            <person name="Boore J.L."/>
            <person name="Simakov O."/>
            <person name="Marletaz F."/>
            <person name="Cho S.-J."/>
            <person name="Edsinger-Gonzales E."/>
            <person name="Havlak P."/>
            <person name="Kuo D.-H."/>
            <person name="Larsson T."/>
            <person name="Lv J."/>
            <person name="Arendt D."/>
            <person name="Savage R."/>
            <person name="Osoegawa K."/>
            <person name="de Jong P."/>
            <person name="Lindberg D.R."/>
            <person name="Seaver E.C."/>
            <person name="Weisblat D.A."/>
            <person name="Putnam N.H."/>
            <person name="Grigoriev I.V."/>
            <person name="Rokhsar D.S."/>
        </authorList>
    </citation>
    <scope>NUCLEOTIDE SEQUENCE</scope>
    <source>
        <strain evidence="16">I ESC-2004</strain>
    </source>
</reference>
<dbReference type="SUPFAM" id="SSF57667">
    <property type="entry name" value="beta-beta-alpha zinc fingers"/>
    <property type="match status" value="3"/>
</dbReference>
<keyword evidence="5 11" id="KW-0863">Zinc-finger</keyword>
<evidence type="ECO:0000256" key="6">
    <source>
        <dbReference type="ARBA" id="ARBA00022833"/>
    </source>
</evidence>
<dbReference type="GO" id="GO:0000977">
    <property type="term" value="F:RNA polymerase II transcription regulatory region sequence-specific DNA binding"/>
    <property type="evidence" value="ECO:0007669"/>
    <property type="project" value="TreeGrafter"/>
</dbReference>
<proteinExistence type="predicted"/>
<evidence type="ECO:0000313" key="16">
    <source>
        <dbReference type="Proteomes" id="UP000014760"/>
    </source>
</evidence>
<evidence type="ECO:0000313" key="14">
    <source>
        <dbReference type="EMBL" id="ELU15328.1"/>
    </source>
</evidence>
<dbReference type="GO" id="GO:0008270">
    <property type="term" value="F:zinc ion binding"/>
    <property type="evidence" value="ECO:0007669"/>
    <property type="project" value="UniProtKB-KW"/>
</dbReference>
<dbReference type="OMA" id="PWDRSSA"/>
<dbReference type="Proteomes" id="UP000014760">
    <property type="component" value="Unassembled WGS sequence"/>
</dbReference>
<feature type="compositionally biased region" description="Basic and acidic residues" evidence="12">
    <location>
        <begin position="38"/>
        <end position="55"/>
    </location>
</feature>
<dbReference type="GO" id="GO:0005634">
    <property type="term" value="C:nucleus"/>
    <property type="evidence" value="ECO:0007669"/>
    <property type="project" value="UniProtKB-SubCell"/>
</dbReference>
<dbReference type="FunFam" id="3.30.160.60:FF:000254">
    <property type="entry name" value="Odd-skipped related transciption factor 1"/>
    <property type="match status" value="1"/>
</dbReference>
<evidence type="ECO:0000256" key="2">
    <source>
        <dbReference type="ARBA" id="ARBA00022473"/>
    </source>
</evidence>
<evidence type="ECO:0000313" key="15">
    <source>
        <dbReference type="EnsemblMetazoa" id="CapteP164811"/>
    </source>
</evidence>
<keyword evidence="10" id="KW-0539">Nucleus</keyword>
<dbReference type="EMBL" id="KB293843">
    <property type="protein sequence ID" value="ELU15328.1"/>
    <property type="molecule type" value="Genomic_DNA"/>
</dbReference>
<feature type="domain" description="C2H2-type" evidence="13">
    <location>
        <begin position="211"/>
        <end position="238"/>
    </location>
</feature>
<feature type="compositionally biased region" description="Pro residues" evidence="12">
    <location>
        <begin position="94"/>
        <end position="109"/>
    </location>
</feature>
<dbReference type="FunFam" id="3.30.160.60:FF:000958">
    <property type="entry name" value="Odd skipped"/>
    <property type="match status" value="1"/>
</dbReference>
<dbReference type="InterPro" id="IPR036236">
    <property type="entry name" value="Znf_C2H2_sf"/>
</dbReference>
<feature type="domain" description="C2H2-type" evidence="13">
    <location>
        <begin position="183"/>
        <end position="210"/>
    </location>
</feature>
<dbReference type="FunFam" id="3.30.160.60:FF:000646">
    <property type="entry name" value="Myeloid zinc finger 1"/>
    <property type="match status" value="1"/>
</dbReference>
<feature type="region of interest" description="Disordered" evidence="12">
    <location>
        <begin position="78"/>
        <end position="118"/>
    </location>
</feature>
<dbReference type="FunFam" id="3.30.160.60:FF:000311">
    <property type="entry name" value="protein odd-skipped-related 2 isoform X1"/>
    <property type="match status" value="1"/>
</dbReference>
<dbReference type="STRING" id="283909.R7V906"/>
<dbReference type="PANTHER" id="PTHR14196:SF0">
    <property type="entry name" value="PROTEIN BOWEL"/>
    <property type="match status" value="1"/>
</dbReference>
<gene>
    <name evidence="14" type="ORF">CAPTEDRAFT_164811</name>
</gene>
<evidence type="ECO:0000256" key="1">
    <source>
        <dbReference type="ARBA" id="ARBA00004123"/>
    </source>
</evidence>
<dbReference type="InterPro" id="IPR013087">
    <property type="entry name" value="Znf_C2H2_type"/>
</dbReference>
<dbReference type="EMBL" id="AMQN01018066">
    <property type="status" value="NOT_ANNOTATED_CDS"/>
    <property type="molecule type" value="Genomic_DNA"/>
</dbReference>
<evidence type="ECO:0000256" key="8">
    <source>
        <dbReference type="ARBA" id="ARBA00023125"/>
    </source>
</evidence>
<keyword evidence="8" id="KW-0238">DNA-binding</keyword>
<feature type="region of interest" description="Disordered" evidence="12">
    <location>
        <begin position="33"/>
        <end position="62"/>
    </location>
</feature>
<dbReference type="OrthoDB" id="9451254at2759"/>
<dbReference type="GO" id="GO:0000981">
    <property type="term" value="F:DNA-binding transcription factor activity, RNA polymerase II-specific"/>
    <property type="evidence" value="ECO:0007669"/>
    <property type="project" value="TreeGrafter"/>
</dbReference>
<evidence type="ECO:0000256" key="10">
    <source>
        <dbReference type="ARBA" id="ARBA00023242"/>
    </source>
</evidence>
<comment type="subcellular location">
    <subcellularLocation>
        <location evidence="1">Nucleus</location>
    </subcellularLocation>
</comment>
<evidence type="ECO:0000256" key="11">
    <source>
        <dbReference type="PROSITE-ProRule" id="PRU00042"/>
    </source>
</evidence>
<keyword evidence="9" id="KW-0804">Transcription</keyword>
<feature type="domain" description="C2H2-type" evidence="13">
    <location>
        <begin position="155"/>
        <end position="182"/>
    </location>
</feature>
<protein>
    <recommendedName>
        <fullName evidence="13">C2H2-type domain-containing protein</fullName>
    </recommendedName>
</protein>
<keyword evidence="7" id="KW-0805">Transcription regulation</keyword>
<evidence type="ECO:0000259" key="13">
    <source>
        <dbReference type="PROSITE" id="PS50157"/>
    </source>
</evidence>
<keyword evidence="2" id="KW-0217">Developmental protein</keyword>
<feature type="compositionally biased region" description="Polar residues" evidence="12">
    <location>
        <begin position="307"/>
        <end position="319"/>
    </location>
</feature>
<feature type="domain" description="C2H2-type" evidence="13">
    <location>
        <begin position="239"/>
        <end position="266"/>
    </location>
</feature>
<dbReference type="Pfam" id="PF13912">
    <property type="entry name" value="zf-C2H2_6"/>
    <property type="match status" value="1"/>
</dbReference>
<reference evidence="15" key="3">
    <citation type="submission" date="2015-06" db="UniProtKB">
        <authorList>
            <consortium name="EnsemblMetazoa"/>
        </authorList>
    </citation>
    <scope>IDENTIFICATION</scope>
</reference>
<accession>R7V906</accession>
<evidence type="ECO:0000256" key="5">
    <source>
        <dbReference type="ARBA" id="ARBA00022771"/>
    </source>
</evidence>
<dbReference type="InterPro" id="IPR050717">
    <property type="entry name" value="C2H2-ZF_Transcription_Reg"/>
</dbReference>
<evidence type="ECO:0000256" key="9">
    <source>
        <dbReference type="ARBA" id="ARBA00023163"/>
    </source>
</evidence>
<evidence type="ECO:0000256" key="3">
    <source>
        <dbReference type="ARBA" id="ARBA00022723"/>
    </source>
</evidence>
<feature type="compositionally biased region" description="Basic and acidic residues" evidence="12">
    <location>
        <begin position="78"/>
        <end position="89"/>
    </location>
</feature>
<dbReference type="PROSITE" id="PS50157">
    <property type="entry name" value="ZINC_FINGER_C2H2_2"/>
    <property type="match status" value="5"/>
</dbReference>
<dbReference type="PROSITE" id="PS00028">
    <property type="entry name" value="ZINC_FINGER_C2H2_1"/>
    <property type="match status" value="5"/>
</dbReference>
<dbReference type="SMART" id="SM00355">
    <property type="entry name" value="ZnF_C2H2"/>
    <property type="match status" value="5"/>
</dbReference>
<evidence type="ECO:0000256" key="4">
    <source>
        <dbReference type="ARBA" id="ARBA00022737"/>
    </source>
</evidence>
<evidence type="ECO:0000256" key="7">
    <source>
        <dbReference type="ARBA" id="ARBA00023015"/>
    </source>
</evidence>
<dbReference type="Pfam" id="PF00096">
    <property type="entry name" value="zf-C2H2"/>
    <property type="match status" value="3"/>
</dbReference>
<keyword evidence="6" id="KW-0862">Zinc</keyword>
<evidence type="ECO:0000256" key="12">
    <source>
        <dbReference type="SAM" id="MobiDB-lite"/>
    </source>
</evidence>
<organism evidence="14">
    <name type="scientific">Capitella teleta</name>
    <name type="common">Polychaete worm</name>
    <dbReference type="NCBI Taxonomy" id="283909"/>
    <lineage>
        <taxon>Eukaryota</taxon>
        <taxon>Metazoa</taxon>
        <taxon>Spiralia</taxon>
        <taxon>Lophotrochozoa</taxon>
        <taxon>Annelida</taxon>
        <taxon>Polychaeta</taxon>
        <taxon>Sedentaria</taxon>
        <taxon>Scolecida</taxon>
        <taxon>Capitellidae</taxon>
        <taxon>Capitella</taxon>
    </lineage>
</organism>
<keyword evidence="3" id="KW-0479">Metal-binding</keyword>
<dbReference type="EnsemblMetazoa" id="CapteT164811">
    <property type="protein sequence ID" value="CapteP164811"/>
    <property type="gene ID" value="CapteG164811"/>
</dbReference>
<feature type="domain" description="C2H2-type" evidence="13">
    <location>
        <begin position="267"/>
        <end position="294"/>
    </location>
</feature>